<dbReference type="Gene3D" id="4.10.240.10">
    <property type="entry name" value="Zn(2)-C6 fungal-type DNA-binding domain"/>
    <property type="match status" value="1"/>
</dbReference>
<dbReference type="GO" id="GO:0003677">
    <property type="term" value="F:DNA binding"/>
    <property type="evidence" value="ECO:0007669"/>
    <property type="project" value="UniProtKB-KW"/>
</dbReference>
<keyword evidence="4" id="KW-0804">Transcription</keyword>
<evidence type="ECO:0000313" key="9">
    <source>
        <dbReference type="Proteomes" id="UP000186955"/>
    </source>
</evidence>
<dbReference type="InterPro" id="IPR050987">
    <property type="entry name" value="AtrR-like"/>
</dbReference>
<dbReference type="Proteomes" id="UP000186955">
    <property type="component" value="Unassembled WGS sequence"/>
</dbReference>
<dbReference type="SUPFAM" id="SSF57701">
    <property type="entry name" value="Zn2/Cys6 DNA-binding domain"/>
    <property type="match status" value="1"/>
</dbReference>
<dbReference type="CDD" id="cd12148">
    <property type="entry name" value="fungal_TF_MHR"/>
    <property type="match status" value="1"/>
</dbReference>
<dbReference type="InterPro" id="IPR001138">
    <property type="entry name" value="Zn2Cys6_DnaBD"/>
</dbReference>
<keyword evidence="9" id="KW-1185">Reference proteome</keyword>
<dbReference type="GO" id="GO:0006351">
    <property type="term" value="P:DNA-templated transcription"/>
    <property type="evidence" value="ECO:0007669"/>
    <property type="project" value="InterPro"/>
</dbReference>
<feature type="domain" description="Zn(2)-C6 fungal-type" evidence="7">
    <location>
        <begin position="24"/>
        <end position="51"/>
    </location>
</feature>
<name>A0A1Q5UA20_9EURO</name>
<dbReference type="CDD" id="cd00067">
    <property type="entry name" value="GAL4"/>
    <property type="match status" value="1"/>
</dbReference>
<dbReference type="PANTHER" id="PTHR46910:SF1">
    <property type="entry name" value="MISCELLANEOUS ZN(II)2CYS6 TRANSCRIPTION FACTOR (EUROFUNG)-RELATED"/>
    <property type="match status" value="1"/>
</dbReference>
<dbReference type="PROSITE" id="PS50048">
    <property type="entry name" value="ZN2_CY6_FUNGAL_2"/>
    <property type="match status" value="1"/>
</dbReference>
<dbReference type="AlphaFoldDB" id="A0A1Q5UA20"/>
<evidence type="ECO:0000256" key="6">
    <source>
        <dbReference type="SAM" id="MobiDB-lite"/>
    </source>
</evidence>
<protein>
    <recommendedName>
        <fullName evidence="7">Zn(2)-C6 fungal-type domain-containing protein</fullName>
    </recommendedName>
</protein>
<feature type="region of interest" description="Disordered" evidence="6">
    <location>
        <begin position="55"/>
        <end position="103"/>
    </location>
</feature>
<dbReference type="Pfam" id="PF00172">
    <property type="entry name" value="Zn_clus"/>
    <property type="match status" value="1"/>
</dbReference>
<dbReference type="InterPro" id="IPR007219">
    <property type="entry name" value="XnlR_reg_dom"/>
</dbReference>
<evidence type="ECO:0000256" key="3">
    <source>
        <dbReference type="ARBA" id="ARBA00023125"/>
    </source>
</evidence>
<dbReference type="OrthoDB" id="2283488at2759"/>
<evidence type="ECO:0000256" key="4">
    <source>
        <dbReference type="ARBA" id="ARBA00023163"/>
    </source>
</evidence>
<evidence type="ECO:0000256" key="1">
    <source>
        <dbReference type="ARBA" id="ARBA00022723"/>
    </source>
</evidence>
<dbReference type="GO" id="GO:0008270">
    <property type="term" value="F:zinc ion binding"/>
    <property type="evidence" value="ECO:0007669"/>
    <property type="project" value="InterPro"/>
</dbReference>
<dbReference type="EMBL" id="MNBE01000552">
    <property type="protein sequence ID" value="OKP09317.1"/>
    <property type="molecule type" value="Genomic_DNA"/>
</dbReference>
<keyword evidence="2" id="KW-0805">Transcription regulation</keyword>
<feature type="region of interest" description="Disordered" evidence="6">
    <location>
        <begin position="137"/>
        <end position="158"/>
    </location>
</feature>
<feature type="compositionally biased region" description="Basic and acidic residues" evidence="6">
    <location>
        <begin position="70"/>
        <end position="82"/>
    </location>
</feature>
<accession>A0A1Q5UA20</accession>
<proteinExistence type="predicted"/>
<dbReference type="SMART" id="SM00066">
    <property type="entry name" value="GAL4"/>
    <property type="match status" value="1"/>
</dbReference>
<evidence type="ECO:0000313" key="8">
    <source>
        <dbReference type="EMBL" id="OKP09317.1"/>
    </source>
</evidence>
<dbReference type="InterPro" id="IPR036864">
    <property type="entry name" value="Zn2-C6_fun-type_DNA-bd_sf"/>
</dbReference>
<gene>
    <name evidence="8" type="ORF">PENSUB_5403</name>
</gene>
<dbReference type="GO" id="GO:0000981">
    <property type="term" value="F:DNA-binding transcription factor activity, RNA polymerase II-specific"/>
    <property type="evidence" value="ECO:0007669"/>
    <property type="project" value="InterPro"/>
</dbReference>
<dbReference type="PANTHER" id="PTHR46910">
    <property type="entry name" value="TRANSCRIPTION FACTOR PDR1"/>
    <property type="match status" value="1"/>
</dbReference>
<keyword evidence="3" id="KW-0238">DNA-binding</keyword>
<reference evidence="8 9" key="1">
    <citation type="submission" date="2016-10" db="EMBL/GenBank/DDBJ databases">
        <title>Genome sequence of the ascomycete fungus Penicillium subrubescens.</title>
        <authorList>
            <person name="De Vries R.P."/>
            <person name="Peng M."/>
            <person name="Dilokpimol A."/>
            <person name="Hilden K."/>
            <person name="Makela M.R."/>
            <person name="Grigoriev I."/>
            <person name="Riley R."/>
            <person name="Granchi Z."/>
        </authorList>
    </citation>
    <scope>NUCLEOTIDE SEQUENCE [LARGE SCALE GENOMIC DNA]</scope>
    <source>
        <strain evidence="8 9">CBS 132785</strain>
    </source>
</reference>
<evidence type="ECO:0000259" key="7">
    <source>
        <dbReference type="PROSITE" id="PS50048"/>
    </source>
</evidence>
<dbReference type="PROSITE" id="PS00463">
    <property type="entry name" value="ZN2_CY6_FUNGAL_1"/>
    <property type="match status" value="1"/>
</dbReference>
<evidence type="ECO:0000256" key="2">
    <source>
        <dbReference type="ARBA" id="ARBA00023015"/>
    </source>
</evidence>
<sequence>MPEYTLPTLPRIGLAARRRKIAKACDFCREHRVRCEAVTPCPQCVANGVTCHRSRKSSTSRRSSLVRRHGGADRQAAERPLKENTSMTASQPEEALVPTPSPSANLAWTSHKTDSILGFIARINEFCSSAAPTSLNTIPSGDGPHLDQTSPFPPSILEDSHQAECDLSPHQTKHLLKIFWTRLRPRMPIVQWEDLNLSSEEVPGASSPLRDAIKAYSLHSIYCSSLHTRIVGLNWPQFDRQKSTIGMPYFQRCLSAVTQFATFAVPSLSDMQCYCYLTLFLLEVGYHKAAYNMVGLGLRIAQSLNYMDARHGGYRECQLFRRVWWTLIHLDFRCSKHVGKPVSVNIDDLMCLIPSKEAEDIHLSNGLLFHTESIRLTAEALVVNDSMERRSSSLFNGAAGTTQIESRAKCLSDLLYKLRRWRDELPQAKDFANMHFDVPDLPSAPTEAVSVEEKDTEQSPMITLLSTSLLLQYHDVMVGLHRVFIQFPNHPLIPKSSPLADAHAATALNHALTMIKVSHNAMATQDILHGLSELYQYLWNAVITIIGFMLAYPYCHRCPAAREYLHLALEIFDSAGKENFTATRAATLTRHLCTKVDSLVQVLNFSQLTPATSSSSAPTTETHVLQNHASDTLCPTSPNDGYAPPDLNLDLLGPWTDLINLDAWPNYCNEVNEAFMDPGEFLAPHNL</sequence>
<evidence type="ECO:0000256" key="5">
    <source>
        <dbReference type="ARBA" id="ARBA00023242"/>
    </source>
</evidence>
<dbReference type="Pfam" id="PF04082">
    <property type="entry name" value="Fungal_trans"/>
    <property type="match status" value="1"/>
</dbReference>
<dbReference type="SMART" id="SM00906">
    <property type="entry name" value="Fungal_trans"/>
    <property type="match status" value="1"/>
</dbReference>
<keyword evidence="5" id="KW-0539">Nucleus</keyword>
<organism evidence="8 9">
    <name type="scientific">Penicillium subrubescens</name>
    <dbReference type="NCBI Taxonomy" id="1316194"/>
    <lineage>
        <taxon>Eukaryota</taxon>
        <taxon>Fungi</taxon>
        <taxon>Dikarya</taxon>
        <taxon>Ascomycota</taxon>
        <taxon>Pezizomycotina</taxon>
        <taxon>Eurotiomycetes</taxon>
        <taxon>Eurotiomycetidae</taxon>
        <taxon>Eurotiales</taxon>
        <taxon>Aspergillaceae</taxon>
        <taxon>Penicillium</taxon>
    </lineage>
</organism>
<comment type="caution">
    <text evidence="8">The sequence shown here is derived from an EMBL/GenBank/DDBJ whole genome shotgun (WGS) entry which is preliminary data.</text>
</comment>
<keyword evidence="1" id="KW-0479">Metal-binding</keyword>
<feature type="compositionally biased region" description="Basic residues" evidence="6">
    <location>
        <begin position="55"/>
        <end position="69"/>
    </location>
</feature>